<name>A0A9N9G0N6_9GLOM</name>
<keyword evidence="2" id="KW-1185">Reference proteome</keyword>
<proteinExistence type="predicted"/>
<dbReference type="Proteomes" id="UP000789759">
    <property type="component" value="Unassembled WGS sequence"/>
</dbReference>
<evidence type="ECO:0000313" key="1">
    <source>
        <dbReference type="EMBL" id="CAG8576392.1"/>
    </source>
</evidence>
<gene>
    <name evidence="1" type="ORF">CPELLU_LOCUS5885</name>
</gene>
<dbReference type="SUPFAM" id="SSF52540">
    <property type="entry name" value="P-loop containing nucleoside triphosphate hydrolases"/>
    <property type="match status" value="1"/>
</dbReference>
<dbReference type="Gene3D" id="3.40.50.300">
    <property type="entry name" value="P-loop containing nucleotide triphosphate hydrolases"/>
    <property type="match status" value="1"/>
</dbReference>
<dbReference type="EMBL" id="CAJVQA010003512">
    <property type="protein sequence ID" value="CAG8576392.1"/>
    <property type="molecule type" value="Genomic_DNA"/>
</dbReference>
<dbReference type="InterPro" id="IPR027417">
    <property type="entry name" value="P-loop_NTPase"/>
</dbReference>
<sequence>MPRNYNTWAKAYQAFLNSSAISFYLKSIISNIDLLYRCSEETALNCELCKSAKNNLILTKACHIDHLVSGYDVVDQYNFLDNDNLDALNASENFTIFDSAAIIQSGLKDIKMKNIDLLETFASGLIEEQKRAYFLICDHHRKNQKMFKSILSQLLLYLGDAGGTVKFRVIKAVIAYFDYVSLCHTLLVLAPTRIAVANVYGSTIHSACGFGFNKNGKKSATLAKETLQQLQDVEYVILDESNDNSAPFAEINIMFVSDFMQLPPVLDPALYLPNNITLVSSNNYQAKTANI</sequence>
<reference evidence="1" key="1">
    <citation type="submission" date="2021-06" db="EMBL/GenBank/DDBJ databases">
        <authorList>
            <person name="Kallberg Y."/>
            <person name="Tangrot J."/>
            <person name="Rosling A."/>
        </authorList>
    </citation>
    <scope>NUCLEOTIDE SEQUENCE</scope>
    <source>
        <strain evidence="1">FL966</strain>
    </source>
</reference>
<comment type="caution">
    <text evidence="1">The sequence shown here is derived from an EMBL/GenBank/DDBJ whole genome shotgun (WGS) entry which is preliminary data.</text>
</comment>
<protein>
    <submittedName>
        <fullName evidence="1">8887_t:CDS:1</fullName>
    </submittedName>
</protein>
<accession>A0A9N9G0N6</accession>
<dbReference type="AlphaFoldDB" id="A0A9N9G0N6"/>
<organism evidence="1 2">
    <name type="scientific">Cetraspora pellucida</name>
    <dbReference type="NCBI Taxonomy" id="1433469"/>
    <lineage>
        <taxon>Eukaryota</taxon>
        <taxon>Fungi</taxon>
        <taxon>Fungi incertae sedis</taxon>
        <taxon>Mucoromycota</taxon>
        <taxon>Glomeromycotina</taxon>
        <taxon>Glomeromycetes</taxon>
        <taxon>Diversisporales</taxon>
        <taxon>Gigasporaceae</taxon>
        <taxon>Cetraspora</taxon>
    </lineage>
</organism>
<evidence type="ECO:0000313" key="2">
    <source>
        <dbReference type="Proteomes" id="UP000789759"/>
    </source>
</evidence>